<dbReference type="Proteomes" id="UP000001472">
    <property type="component" value="Chromosome"/>
</dbReference>
<dbReference type="InterPro" id="IPR006442">
    <property type="entry name" value="Antitoxin_Phd/YefM"/>
</dbReference>
<feature type="compositionally biased region" description="Basic residues" evidence="5">
    <location>
        <begin position="1"/>
        <end position="11"/>
    </location>
</feature>
<gene>
    <name evidence="6" type="ordered locus">BCG_0306c</name>
</gene>
<dbReference type="SUPFAM" id="SSF143120">
    <property type="entry name" value="YefM-like"/>
    <property type="match status" value="1"/>
</dbReference>
<dbReference type="Gene3D" id="3.40.1620.10">
    <property type="entry name" value="YefM-like domain"/>
    <property type="match status" value="1"/>
</dbReference>
<feature type="region of interest" description="Disordered" evidence="5">
    <location>
        <begin position="1"/>
        <end position="35"/>
    </location>
</feature>
<evidence type="ECO:0000256" key="4">
    <source>
        <dbReference type="SAM" id="Coils"/>
    </source>
</evidence>
<dbReference type="PANTHER" id="PTHR33713">
    <property type="entry name" value="ANTITOXIN YAFN-RELATED"/>
    <property type="match status" value="1"/>
</dbReference>
<evidence type="ECO:0000256" key="1">
    <source>
        <dbReference type="ARBA" id="ARBA00009981"/>
    </source>
</evidence>
<name>A0A0H3M1S6_MYCBP</name>
<evidence type="ECO:0000313" key="6">
    <source>
        <dbReference type="EMBL" id="CAL70290.1"/>
    </source>
</evidence>
<keyword evidence="2" id="KW-1277">Toxin-antitoxin system</keyword>
<dbReference type="Pfam" id="PF02604">
    <property type="entry name" value="PhdYeFM_antitox"/>
    <property type="match status" value="1"/>
</dbReference>
<protein>
    <recommendedName>
        <fullName evidence="3">Antitoxin</fullName>
    </recommendedName>
</protein>
<evidence type="ECO:0000256" key="5">
    <source>
        <dbReference type="SAM" id="MobiDB-lite"/>
    </source>
</evidence>
<keyword evidence="4" id="KW-0175">Coiled coil</keyword>
<accession>A0A0H3M1S6</accession>
<dbReference type="EMBL" id="AM408590">
    <property type="protein sequence ID" value="CAL70290.1"/>
    <property type="molecule type" value="Genomic_DNA"/>
</dbReference>
<dbReference type="HOGENOM" id="CLU_1576748_0_0_11"/>
<sequence>MGTRSKSRTRQLKQSNGCTATTSGASDRRRRARRRTAPAWLREDEWLRHHLPHPPRQLSRCLHRRRRSACHHRYSRRTPKGGLPMTSSLVPISEARAHLSRLVRESADDDVVLMNHGRPAAILISAERYESLMEELEDLRDRLSVHEREHVTMPLDKLGAELGVDIGRV</sequence>
<proteinExistence type="inferred from homology"/>
<dbReference type="InterPro" id="IPR036165">
    <property type="entry name" value="YefM-like_sf"/>
</dbReference>
<evidence type="ECO:0000256" key="3">
    <source>
        <dbReference type="RuleBase" id="RU362080"/>
    </source>
</evidence>
<dbReference type="SMR" id="A0A0H3M1S6"/>
<organism evidence="6 7">
    <name type="scientific">Mycobacterium bovis (strain BCG / Pasteur 1173P2)</name>
    <dbReference type="NCBI Taxonomy" id="410289"/>
    <lineage>
        <taxon>Bacteria</taxon>
        <taxon>Bacillati</taxon>
        <taxon>Actinomycetota</taxon>
        <taxon>Actinomycetes</taxon>
        <taxon>Mycobacteriales</taxon>
        <taxon>Mycobacteriaceae</taxon>
        <taxon>Mycobacterium</taxon>
        <taxon>Mycobacterium tuberculosis complex</taxon>
    </lineage>
</organism>
<dbReference type="NCBIfam" id="TIGR01552">
    <property type="entry name" value="phd_fam"/>
    <property type="match status" value="1"/>
</dbReference>
<reference evidence="6 7" key="1">
    <citation type="journal article" date="2007" name="Proc. Natl. Acad. Sci. U.S.A.">
        <title>Genome plasticity of BCG and impact on vaccine efficacy.</title>
        <authorList>
            <person name="Brosch R."/>
            <person name="Gordon S.V."/>
            <person name="Garnier T."/>
            <person name="Eiglmeier K."/>
            <person name="Frigui W."/>
            <person name="Valenti P."/>
            <person name="Dos Santos S."/>
            <person name="Duthoy S."/>
            <person name="Lacroix C."/>
            <person name="Garcia-Pelayo C."/>
            <person name="Inwald J.K."/>
            <person name="Golby P."/>
            <person name="Garcia J.N."/>
            <person name="Hewinson R.G."/>
            <person name="Behr M.A."/>
            <person name="Quail M.A."/>
            <person name="Churcher C."/>
            <person name="Barrell B.G."/>
            <person name="Parkhill J."/>
            <person name="Cole S.T."/>
        </authorList>
    </citation>
    <scope>NUCLEOTIDE SEQUENCE [LARGE SCALE GENOMIC DNA]</scope>
    <source>
        <strain evidence="7">BCG / Pasteur 1173P2</strain>
    </source>
</reference>
<comment type="function">
    <text evidence="3">Antitoxin component of a type II toxin-antitoxin (TA) system.</text>
</comment>
<dbReference type="InterPro" id="IPR051405">
    <property type="entry name" value="phD/YefM_antitoxin"/>
</dbReference>
<dbReference type="PANTHER" id="PTHR33713:SF10">
    <property type="entry name" value="ANTITOXIN YAFN"/>
    <property type="match status" value="1"/>
</dbReference>
<comment type="similarity">
    <text evidence="1 3">Belongs to the phD/YefM antitoxin family.</text>
</comment>
<evidence type="ECO:0000256" key="2">
    <source>
        <dbReference type="ARBA" id="ARBA00022649"/>
    </source>
</evidence>
<feature type="coiled-coil region" evidence="4">
    <location>
        <begin position="122"/>
        <end position="149"/>
    </location>
</feature>
<dbReference type="KEGG" id="mbb:BCG_0306c"/>
<evidence type="ECO:0000313" key="7">
    <source>
        <dbReference type="Proteomes" id="UP000001472"/>
    </source>
</evidence>
<dbReference type="AlphaFoldDB" id="A0A0H3M1S6"/>